<feature type="region of interest" description="Disordered" evidence="1">
    <location>
        <begin position="81"/>
        <end position="106"/>
    </location>
</feature>
<organism evidence="3 4">
    <name type="scientific">Penicillium argentinense</name>
    <dbReference type="NCBI Taxonomy" id="1131581"/>
    <lineage>
        <taxon>Eukaryota</taxon>
        <taxon>Fungi</taxon>
        <taxon>Dikarya</taxon>
        <taxon>Ascomycota</taxon>
        <taxon>Pezizomycotina</taxon>
        <taxon>Eurotiomycetes</taxon>
        <taxon>Eurotiomycetidae</taxon>
        <taxon>Eurotiales</taxon>
        <taxon>Aspergillaceae</taxon>
        <taxon>Penicillium</taxon>
    </lineage>
</organism>
<keyword evidence="4" id="KW-1185">Reference proteome</keyword>
<dbReference type="OrthoDB" id="5374715at2759"/>
<dbReference type="RefSeq" id="XP_056476990.1">
    <property type="nucleotide sequence ID" value="XM_056616633.1"/>
</dbReference>
<sequence length="113" mass="12865">MAVLFCMVAFTGWTWDAFDFFTVSLTTTQLAKTFDKTEWFPSIIASGRYLGLLPETTKGADTIHWVPVDIFAQTVMELTNNAQNTSPSPNSLQRREPTVQPMESPSLRYHRLF</sequence>
<keyword evidence="2" id="KW-0732">Signal</keyword>
<feature type="chain" id="PRO_5040894854" evidence="2">
    <location>
        <begin position="18"/>
        <end position="113"/>
    </location>
</feature>
<dbReference type="Gene3D" id="3.40.50.720">
    <property type="entry name" value="NAD(P)-binding Rossmann-like Domain"/>
    <property type="match status" value="1"/>
</dbReference>
<dbReference type="GeneID" id="81355612"/>
<gene>
    <name evidence="3" type="ORF">N7532_004139</name>
</gene>
<feature type="signal peptide" evidence="2">
    <location>
        <begin position="1"/>
        <end position="17"/>
    </location>
</feature>
<reference evidence="3" key="1">
    <citation type="submission" date="2022-11" db="EMBL/GenBank/DDBJ databases">
        <authorList>
            <person name="Petersen C."/>
        </authorList>
    </citation>
    <scope>NUCLEOTIDE SEQUENCE</scope>
    <source>
        <strain evidence="3">IBT 30761</strain>
    </source>
</reference>
<feature type="compositionally biased region" description="Polar residues" evidence="1">
    <location>
        <begin position="81"/>
        <end position="92"/>
    </location>
</feature>
<dbReference type="EMBL" id="JAPQKI010000004">
    <property type="protein sequence ID" value="KAJ5103610.1"/>
    <property type="molecule type" value="Genomic_DNA"/>
</dbReference>
<accession>A0A9W9FP97</accession>
<dbReference type="AlphaFoldDB" id="A0A9W9FP97"/>
<reference evidence="3" key="2">
    <citation type="journal article" date="2023" name="IMA Fungus">
        <title>Comparative genomic study of the Penicillium genus elucidates a diverse pangenome and 15 lateral gene transfer events.</title>
        <authorList>
            <person name="Petersen C."/>
            <person name="Sorensen T."/>
            <person name="Nielsen M.R."/>
            <person name="Sondergaard T.E."/>
            <person name="Sorensen J.L."/>
            <person name="Fitzpatrick D.A."/>
            <person name="Frisvad J.C."/>
            <person name="Nielsen K.L."/>
        </authorList>
    </citation>
    <scope>NUCLEOTIDE SEQUENCE</scope>
    <source>
        <strain evidence="3">IBT 30761</strain>
    </source>
</reference>
<evidence type="ECO:0000256" key="1">
    <source>
        <dbReference type="SAM" id="MobiDB-lite"/>
    </source>
</evidence>
<evidence type="ECO:0000256" key="2">
    <source>
        <dbReference type="SAM" id="SignalP"/>
    </source>
</evidence>
<proteinExistence type="predicted"/>
<evidence type="ECO:0000313" key="3">
    <source>
        <dbReference type="EMBL" id="KAJ5103610.1"/>
    </source>
</evidence>
<dbReference type="Proteomes" id="UP001149074">
    <property type="component" value="Unassembled WGS sequence"/>
</dbReference>
<protein>
    <submittedName>
        <fullName evidence="3">Uncharacterized protein</fullName>
    </submittedName>
</protein>
<evidence type="ECO:0000313" key="4">
    <source>
        <dbReference type="Proteomes" id="UP001149074"/>
    </source>
</evidence>
<name>A0A9W9FP97_9EURO</name>
<comment type="caution">
    <text evidence="3">The sequence shown here is derived from an EMBL/GenBank/DDBJ whole genome shotgun (WGS) entry which is preliminary data.</text>
</comment>